<feature type="region of interest" description="Disordered" evidence="1">
    <location>
        <begin position="41"/>
        <end position="74"/>
    </location>
</feature>
<evidence type="ECO:0000256" key="1">
    <source>
        <dbReference type="SAM" id="MobiDB-lite"/>
    </source>
</evidence>
<evidence type="ECO:0000313" key="3">
    <source>
        <dbReference type="Proteomes" id="UP000035740"/>
    </source>
</evidence>
<name>A0A0J8AB53_BETVV</name>
<dbReference type="Gramene" id="KMS84783">
    <property type="protein sequence ID" value="KMS84783"/>
    <property type="gene ID" value="BVRB_033720"/>
</dbReference>
<feature type="compositionally biased region" description="Polar residues" evidence="1">
    <location>
        <begin position="41"/>
        <end position="50"/>
    </location>
</feature>
<organism evidence="2 3">
    <name type="scientific">Beta vulgaris subsp. vulgaris</name>
    <name type="common">Beet</name>
    <dbReference type="NCBI Taxonomy" id="3555"/>
    <lineage>
        <taxon>Eukaryota</taxon>
        <taxon>Viridiplantae</taxon>
        <taxon>Streptophyta</taxon>
        <taxon>Embryophyta</taxon>
        <taxon>Tracheophyta</taxon>
        <taxon>Spermatophyta</taxon>
        <taxon>Magnoliopsida</taxon>
        <taxon>eudicotyledons</taxon>
        <taxon>Gunneridae</taxon>
        <taxon>Pentapetalae</taxon>
        <taxon>Caryophyllales</taxon>
        <taxon>Chenopodiaceae</taxon>
        <taxon>Betoideae</taxon>
        <taxon>Beta</taxon>
    </lineage>
</organism>
<sequence length="74" mass="8159">MAPSALMYAEFSESIPLNELMTDEALSSAKKLEFQECSQSVSENASNNMITEVRQMPARSSRSGGGRVPAWFKQ</sequence>
<dbReference type="AlphaFoldDB" id="A0A0J8AB53"/>
<proteinExistence type="predicted"/>
<evidence type="ECO:0000313" key="2">
    <source>
        <dbReference type="EMBL" id="KMS84783.1"/>
    </source>
</evidence>
<gene>
    <name evidence="2" type="ORF">BVRB_033720</name>
</gene>
<reference evidence="2 3" key="1">
    <citation type="journal article" date="2014" name="Nature">
        <title>The genome of the recently domesticated crop plant sugar beet (Beta vulgaris).</title>
        <authorList>
            <person name="Dohm J.C."/>
            <person name="Minoche A.E."/>
            <person name="Holtgrawe D."/>
            <person name="Capella-Gutierrez S."/>
            <person name="Zakrzewski F."/>
            <person name="Tafer H."/>
            <person name="Rupp O."/>
            <person name="Sorensen T.R."/>
            <person name="Stracke R."/>
            <person name="Reinhardt R."/>
            <person name="Goesmann A."/>
            <person name="Kraft T."/>
            <person name="Schulz B."/>
            <person name="Stadler P.F."/>
            <person name="Schmidt T."/>
            <person name="Gabaldon T."/>
            <person name="Lehrach H."/>
            <person name="Weisshaar B."/>
            <person name="Himmelbauer H."/>
        </authorList>
    </citation>
    <scope>NUCLEOTIDE SEQUENCE [LARGE SCALE GENOMIC DNA]</scope>
    <source>
        <tissue evidence="2">Taproot</tissue>
    </source>
</reference>
<protein>
    <submittedName>
        <fullName evidence="2">Uncharacterized protein</fullName>
    </submittedName>
</protein>
<dbReference type="EMBL" id="KQ105641">
    <property type="protein sequence ID" value="KMS84783.1"/>
    <property type="molecule type" value="Genomic_DNA"/>
</dbReference>
<dbReference type="Proteomes" id="UP000035740">
    <property type="component" value="Unassembled WGS sequence"/>
</dbReference>
<accession>A0A0J8AB53</accession>
<keyword evidence="3" id="KW-1185">Reference proteome</keyword>